<keyword evidence="4" id="KW-0238">DNA-binding</keyword>
<dbReference type="Gene3D" id="1.10.10.10">
    <property type="entry name" value="Winged helix-like DNA-binding domain superfamily/Winged helix DNA-binding domain"/>
    <property type="match status" value="1"/>
</dbReference>
<evidence type="ECO:0000313" key="8">
    <source>
        <dbReference type="EMBL" id="NKE03912.1"/>
    </source>
</evidence>
<dbReference type="GO" id="GO:0003677">
    <property type="term" value="F:DNA binding"/>
    <property type="evidence" value="ECO:0007669"/>
    <property type="project" value="UniProtKB-KW"/>
</dbReference>
<accession>A0A846TF01</accession>
<name>A0A846TF01_9BACI</name>
<dbReference type="InterPro" id="IPR014284">
    <property type="entry name" value="RNA_pol_sigma-70_dom"/>
</dbReference>
<dbReference type="PANTHER" id="PTHR43133">
    <property type="entry name" value="RNA POLYMERASE ECF-TYPE SIGMA FACTO"/>
    <property type="match status" value="1"/>
</dbReference>
<dbReference type="GO" id="GO:0006352">
    <property type="term" value="P:DNA-templated transcription initiation"/>
    <property type="evidence" value="ECO:0007669"/>
    <property type="project" value="InterPro"/>
</dbReference>
<organism evidence="8 9">
    <name type="scientific">Mesobacillus selenatarsenatis</name>
    <dbReference type="NCBI Taxonomy" id="388741"/>
    <lineage>
        <taxon>Bacteria</taxon>
        <taxon>Bacillati</taxon>
        <taxon>Bacillota</taxon>
        <taxon>Bacilli</taxon>
        <taxon>Bacillales</taxon>
        <taxon>Bacillaceae</taxon>
        <taxon>Mesobacillus</taxon>
    </lineage>
</organism>
<feature type="domain" description="RNA polymerase sigma-70 region 2" evidence="6">
    <location>
        <begin position="23"/>
        <end position="89"/>
    </location>
</feature>
<keyword evidence="5" id="KW-0804">Transcription</keyword>
<dbReference type="InterPro" id="IPR013324">
    <property type="entry name" value="RNA_pol_sigma_r3/r4-like"/>
</dbReference>
<dbReference type="InterPro" id="IPR007627">
    <property type="entry name" value="RNA_pol_sigma70_r2"/>
</dbReference>
<dbReference type="RefSeq" id="WP_167830450.1">
    <property type="nucleotide sequence ID" value="NZ_JAAVUM010000001.1"/>
</dbReference>
<dbReference type="NCBIfam" id="TIGR02937">
    <property type="entry name" value="sigma70-ECF"/>
    <property type="match status" value="1"/>
</dbReference>
<evidence type="ECO:0000256" key="4">
    <source>
        <dbReference type="ARBA" id="ARBA00023125"/>
    </source>
</evidence>
<comment type="caution">
    <text evidence="8">The sequence shown here is derived from an EMBL/GenBank/DDBJ whole genome shotgun (WGS) entry which is preliminary data.</text>
</comment>
<evidence type="ECO:0000313" key="9">
    <source>
        <dbReference type="Proteomes" id="UP000587942"/>
    </source>
</evidence>
<dbReference type="InterPro" id="IPR013325">
    <property type="entry name" value="RNA_pol_sigma_r2"/>
</dbReference>
<dbReference type="Gene3D" id="1.10.1740.10">
    <property type="match status" value="1"/>
</dbReference>
<dbReference type="SUPFAM" id="SSF88946">
    <property type="entry name" value="Sigma2 domain of RNA polymerase sigma factors"/>
    <property type="match status" value="1"/>
</dbReference>
<comment type="similarity">
    <text evidence="1">Belongs to the sigma-70 factor family. ECF subfamily.</text>
</comment>
<dbReference type="InterPro" id="IPR036388">
    <property type="entry name" value="WH-like_DNA-bd_sf"/>
</dbReference>
<dbReference type="Pfam" id="PF04542">
    <property type="entry name" value="Sigma70_r2"/>
    <property type="match status" value="1"/>
</dbReference>
<dbReference type="EMBL" id="JAAVUM010000001">
    <property type="protein sequence ID" value="NKE03912.1"/>
    <property type="molecule type" value="Genomic_DNA"/>
</dbReference>
<sequence length="192" mass="22357">MNGEQVLINRIRGGDHEAFSILVKPLLSSAYKSAYIILRSKEHAEDALQTALEGAYVSIMKKKDITNFKGWFYRLVYSRSIDIYRKNNRHASIDYEESHEAQLKITSESAQQIAIHKESKSEMVRHLMRLKRDQCLPLFLYYYEDMSVKEISLILNENINTVKARMKRGKQSLGKILQESRQFLQEVKVNGI</sequence>
<gene>
    <name evidence="8" type="ORF">GWK17_00240</name>
</gene>
<protein>
    <submittedName>
        <fullName evidence="8">RNA polymerase sigma factor</fullName>
    </submittedName>
</protein>
<reference evidence="8 9" key="1">
    <citation type="submission" date="2020-03" db="EMBL/GenBank/DDBJ databases">
        <authorList>
            <person name="Sun Q."/>
        </authorList>
    </citation>
    <scope>NUCLEOTIDE SEQUENCE [LARGE SCALE GENOMIC DNA]</scope>
    <source>
        <strain evidence="8 9">KACC 21451</strain>
    </source>
</reference>
<evidence type="ECO:0000259" key="7">
    <source>
        <dbReference type="Pfam" id="PF08281"/>
    </source>
</evidence>
<keyword evidence="2" id="KW-0805">Transcription regulation</keyword>
<dbReference type="Pfam" id="PF08281">
    <property type="entry name" value="Sigma70_r4_2"/>
    <property type="match status" value="1"/>
</dbReference>
<dbReference type="SUPFAM" id="SSF88659">
    <property type="entry name" value="Sigma3 and sigma4 domains of RNA polymerase sigma factors"/>
    <property type="match status" value="1"/>
</dbReference>
<dbReference type="GO" id="GO:0016987">
    <property type="term" value="F:sigma factor activity"/>
    <property type="evidence" value="ECO:0007669"/>
    <property type="project" value="UniProtKB-KW"/>
</dbReference>
<dbReference type="Proteomes" id="UP000587942">
    <property type="component" value="Unassembled WGS sequence"/>
</dbReference>
<dbReference type="PANTHER" id="PTHR43133:SF8">
    <property type="entry name" value="RNA POLYMERASE SIGMA FACTOR HI_1459-RELATED"/>
    <property type="match status" value="1"/>
</dbReference>
<evidence type="ECO:0000259" key="6">
    <source>
        <dbReference type="Pfam" id="PF04542"/>
    </source>
</evidence>
<evidence type="ECO:0000256" key="2">
    <source>
        <dbReference type="ARBA" id="ARBA00023015"/>
    </source>
</evidence>
<dbReference type="InterPro" id="IPR013249">
    <property type="entry name" value="RNA_pol_sigma70_r4_t2"/>
</dbReference>
<dbReference type="InterPro" id="IPR039425">
    <property type="entry name" value="RNA_pol_sigma-70-like"/>
</dbReference>
<evidence type="ECO:0000256" key="5">
    <source>
        <dbReference type="ARBA" id="ARBA00023163"/>
    </source>
</evidence>
<proteinExistence type="inferred from homology"/>
<dbReference type="AlphaFoldDB" id="A0A846TF01"/>
<feature type="domain" description="RNA polymerase sigma factor 70 region 4 type 2" evidence="7">
    <location>
        <begin position="127"/>
        <end position="173"/>
    </location>
</feature>
<keyword evidence="3" id="KW-0731">Sigma factor</keyword>
<evidence type="ECO:0000256" key="1">
    <source>
        <dbReference type="ARBA" id="ARBA00010641"/>
    </source>
</evidence>
<evidence type="ECO:0000256" key="3">
    <source>
        <dbReference type="ARBA" id="ARBA00023082"/>
    </source>
</evidence>